<organism evidence="3 4">
    <name type="scientific">Borrelia duttonii (strain Ly)</name>
    <dbReference type="NCBI Taxonomy" id="412419"/>
    <lineage>
        <taxon>Bacteria</taxon>
        <taxon>Pseudomonadati</taxon>
        <taxon>Spirochaetota</taxon>
        <taxon>Spirochaetia</taxon>
        <taxon>Spirochaetales</taxon>
        <taxon>Borreliaceae</taxon>
        <taxon>Borrelia</taxon>
    </lineage>
</organism>
<dbReference type="InterPro" id="IPR023799">
    <property type="entry name" value="RbfA_dom_sf"/>
</dbReference>
<dbReference type="GO" id="GO:0030490">
    <property type="term" value="P:maturation of SSU-rRNA"/>
    <property type="evidence" value="ECO:0007669"/>
    <property type="project" value="UniProtKB-UniRule"/>
</dbReference>
<comment type="similarity">
    <text evidence="2">Belongs to the RbfA family.</text>
</comment>
<dbReference type="Proteomes" id="UP000000611">
    <property type="component" value="Chromosome"/>
</dbReference>
<accession>B5RMZ6</accession>
<evidence type="ECO:0000313" key="3">
    <source>
        <dbReference type="EMBL" id="ACH93732.1"/>
    </source>
</evidence>
<evidence type="ECO:0000313" key="4">
    <source>
        <dbReference type="Proteomes" id="UP000000611"/>
    </source>
</evidence>
<keyword evidence="4" id="KW-1185">Reference proteome</keyword>
<dbReference type="HOGENOM" id="CLU_089475_6_3_12"/>
<reference evidence="3 4" key="1">
    <citation type="journal article" date="2008" name="PLoS Genet.">
        <title>The genome of Borrelia recurrentis, the agent of deadly louse-borne relapsing fever, is a degraded subset of tick-borne Borrelia duttonii.</title>
        <authorList>
            <person name="Lescot M."/>
            <person name="Audic S."/>
            <person name="Robert C."/>
            <person name="Nguyen T.T."/>
            <person name="Blanc G."/>
            <person name="Cutler S.J."/>
            <person name="Wincker P."/>
            <person name="Couloux A."/>
            <person name="Claverie J.-M."/>
            <person name="Raoult D."/>
            <person name="Drancourt M."/>
        </authorList>
    </citation>
    <scope>NUCLEOTIDE SEQUENCE [LARGE SCALE GENOMIC DNA]</scope>
    <source>
        <strain evidence="3 4">Ly</strain>
    </source>
</reference>
<dbReference type="eggNOG" id="COG0858">
    <property type="taxonomic scope" value="Bacteria"/>
</dbReference>
<keyword evidence="1 2" id="KW-0690">Ribosome biogenesis</keyword>
<dbReference type="PROSITE" id="PS01319">
    <property type="entry name" value="RBFA"/>
    <property type="match status" value="1"/>
</dbReference>
<comment type="subunit">
    <text evidence="2">Monomer. Binds 30S ribosomal subunits, but not 50S ribosomal subunits or 70S ribosomes.</text>
</comment>
<dbReference type="Gene3D" id="3.30.300.20">
    <property type="match status" value="1"/>
</dbReference>
<dbReference type="EMBL" id="CP000976">
    <property type="protein sequence ID" value="ACH93732.1"/>
    <property type="molecule type" value="Genomic_DNA"/>
</dbReference>
<dbReference type="KEGG" id="bdu:BDU_810"/>
<dbReference type="STRING" id="412419.BDU_810"/>
<dbReference type="PANTHER" id="PTHR33515">
    <property type="entry name" value="RIBOSOME-BINDING FACTOR A, CHLOROPLASTIC-RELATED"/>
    <property type="match status" value="1"/>
</dbReference>
<evidence type="ECO:0000256" key="2">
    <source>
        <dbReference type="HAMAP-Rule" id="MF_00003"/>
    </source>
</evidence>
<proteinExistence type="inferred from homology"/>
<comment type="subcellular location">
    <subcellularLocation>
        <location evidence="2">Cytoplasm</location>
    </subcellularLocation>
</comment>
<dbReference type="PANTHER" id="PTHR33515:SF1">
    <property type="entry name" value="RIBOSOME-BINDING FACTOR A, CHLOROPLASTIC-RELATED"/>
    <property type="match status" value="1"/>
</dbReference>
<dbReference type="OrthoDB" id="370444at2"/>
<protein>
    <recommendedName>
        <fullName evidence="2">Ribosome-binding factor A</fullName>
    </recommendedName>
</protein>
<sequence>MSLNNCLCLCMEKAIRKSKLESLLVQEIGNLIVTRSIKDPRVHEFLTVVRVEIANDLINTKVFVGSIKEGVSLDNAIKALNNAKGFIQRKLVKRIKVRNTPKLNFIRDDTISKAFYVNKIIENLNFSEE</sequence>
<dbReference type="InterPro" id="IPR020053">
    <property type="entry name" value="Ribosome-bd_factorA_CS"/>
</dbReference>
<dbReference type="InterPro" id="IPR015946">
    <property type="entry name" value="KH_dom-like_a/b"/>
</dbReference>
<dbReference type="HAMAP" id="MF_00003">
    <property type="entry name" value="RbfA"/>
    <property type="match status" value="1"/>
</dbReference>
<keyword evidence="2" id="KW-0963">Cytoplasm</keyword>
<dbReference type="GO" id="GO:0005829">
    <property type="term" value="C:cytosol"/>
    <property type="evidence" value="ECO:0007669"/>
    <property type="project" value="TreeGrafter"/>
</dbReference>
<name>B5RMZ6_BORDL</name>
<dbReference type="AlphaFoldDB" id="B5RMZ6"/>
<dbReference type="Pfam" id="PF02033">
    <property type="entry name" value="RBFA"/>
    <property type="match status" value="1"/>
</dbReference>
<dbReference type="NCBIfam" id="TIGR00082">
    <property type="entry name" value="rbfA"/>
    <property type="match status" value="1"/>
</dbReference>
<gene>
    <name evidence="2 3" type="primary">rbfA</name>
    <name evidence="3" type="ordered locus">BDU_810</name>
</gene>
<dbReference type="InterPro" id="IPR000238">
    <property type="entry name" value="RbfA"/>
</dbReference>
<comment type="function">
    <text evidence="2">One of several proteins that assist in the late maturation steps of the functional core of the 30S ribosomal subunit. Associates with free 30S ribosomal subunits (but not with 30S subunits that are part of 70S ribosomes or polysomes). Required for efficient processing of 16S rRNA. May interact with the 5'-terminal helix region of 16S rRNA.</text>
</comment>
<dbReference type="GO" id="GO:0043024">
    <property type="term" value="F:ribosomal small subunit binding"/>
    <property type="evidence" value="ECO:0007669"/>
    <property type="project" value="TreeGrafter"/>
</dbReference>
<dbReference type="SUPFAM" id="SSF89919">
    <property type="entry name" value="Ribosome-binding factor A, RbfA"/>
    <property type="match status" value="1"/>
</dbReference>
<evidence type="ECO:0000256" key="1">
    <source>
        <dbReference type="ARBA" id="ARBA00022517"/>
    </source>
</evidence>